<dbReference type="Proteomes" id="UP001195914">
    <property type="component" value="Unassembled WGS sequence"/>
</dbReference>
<evidence type="ECO:0000256" key="1">
    <source>
        <dbReference type="SAM" id="MobiDB-lite"/>
    </source>
</evidence>
<reference evidence="2" key="1">
    <citation type="journal article" date="2014" name="Nucleic Acids Res.">
        <title>The evolutionary dynamics of variant antigen genes in Babesia reveal a history of genomic innovation underlying host-parasite interaction.</title>
        <authorList>
            <person name="Jackson A.P."/>
            <person name="Otto T.D."/>
            <person name="Darby A."/>
            <person name="Ramaprasad A."/>
            <person name="Xia D."/>
            <person name="Echaide I.E."/>
            <person name="Farber M."/>
            <person name="Gahlot S."/>
            <person name="Gamble J."/>
            <person name="Gupta D."/>
            <person name="Gupta Y."/>
            <person name="Jackson L."/>
            <person name="Malandrin L."/>
            <person name="Malas T.B."/>
            <person name="Moussa E."/>
            <person name="Nair M."/>
            <person name="Reid A.J."/>
            <person name="Sanders M."/>
            <person name="Sharma J."/>
            <person name="Tracey A."/>
            <person name="Quail M.A."/>
            <person name="Weir W."/>
            <person name="Wastling J.M."/>
            <person name="Hall N."/>
            <person name="Willadsen P."/>
            <person name="Lingelbach K."/>
            <person name="Shiels B."/>
            <person name="Tait A."/>
            <person name="Berriman M."/>
            <person name="Allred D.R."/>
            <person name="Pain A."/>
        </authorList>
    </citation>
    <scope>NUCLEOTIDE SEQUENCE</scope>
    <source>
        <strain evidence="2">1802A</strain>
    </source>
</reference>
<comment type="caution">
    <text evidence="2">The sequence shown here is derived from an EMBL/GenBank/DDBJ whole genome shotgun (WGS) entry which is preliminary data.</text>
</comment>
<keyword evidence="3" id="KW-1185">Reference proteome</keyword>
<organism evidence="2 3">
    <name type="scientific">Babesia divergens</name>
    <dbReference type="NCBI Taxonomy" id="32595"/>
    <lineage>
        <taxon>Eukaryota</taxon>
        <taxon>Sar</taxon>
        <taxon>Alveolata</taxon>
        <taxon>Apicomplexa</taxon>
        <taxon>Aconoidasida</taxon>
        <taxon>Piroplasmida</taxon>
        <taxon>Babesiidae</taxon>
        <taxon>Babesia</taxon>
    </lineage>
</organism>
<evidence type="ECO:0000313" key="2">
    <source>
        <dbReference type="EMBL" id="KAK1934341.1"/>
    </source>
</evidence>
<feature type="region of interest" description="Disordered" evidence="1">
    <location>
        <begin position="196"/>
        <end position="224"/>
    </location>
</feature>
<name>A0AAD9LFD7_BABDI</name>
<protein>
    <submittedName>
        <fullName evidence="2">Uncharacterized protein</fullName>
    </submittedName>
</protein>
<dbReference type="AlphaFoldDB" id="A0AAD9LFD7"/>
<evidence type="ECO:0000313" key="3">
    <source>
        <dbReference type="Proteomes" id="UP001195914"/>
    </source>
</evidence>
<feature type="compositionally biased region" description="Basic and acidic residues" evidence="1">
    <location>
        <begin position="199"/>
        <end position="216"/>
    </location>
</feature>
<accession>A0AAD9LFD7</accession>
<dbReference type="EMBL" id="JAHBMH010000063">
    <property type="protein sequence ID" value="KAK1934341.1"/>
    <property type="molecule type" value="Genomic_DNA"/>
</dbReference>
<reference evidence="2" key="2">
    <citation type="submission" date="2021-05" db="EMBL/GenBank/DDBJ databases">
        <authorList>
            <person name="Pain A."/>
        </authorList>
    </citation>
    <scope>NUCLEOTIDE SEQUENCE</scope>
    <source>
        <strain evidence="2">1802A</strain>
    </source>
</reference>
<proteinExistence type="predicted"/>
<gene>
    <name evidence="2" type="ORF">X943_000495</name>
</gene>
<sequence length="241" mass="26151">MSGTLGGGIFDRLLSLWRSLKGDTVKLVDAVTNPASPADPTSLSSGDKFVEIQSVEASSTTDGTDTVGAVDEFAVVLSGTSKSTTIDSSNEFVQILREDHSDAQESKDLLDRSCSEYRTDVPLEDLLQLSVGLHKNLEERIGHICEVVSDNGFPIASEKVELPETIPEAVHQGCAKEKALALKRGRLRRSQRKLYPTPRAEDARPSKVAKKGDPTDLKQLGLSKETRQLLELDSPLKPGIK</sequence>